<evidence type="ECO:0000259" key="3">
    <source>
        <dbReference type="Pfam" id="PF06155"/>
    </source>
</evidence>
<gene>
    <name evidence="4" type="ORF">RM540_01660</name>
</gene>
<comment type="caution">
    <text evidence="4">The sequence shown here is derived from an EMBL/GenBank/DDBJ whole genome shotgun (WGS) entry which is preliminary data.</text>
</comment>
<evidence type="ECO:0000256" key="2">
    <source>
        <dbReference type="ARBA" id="ARBA00023004"/>
    </source>
</evidence>
<keyword evidence="1" id="KW-0479">Metal-binding</keyword>
<keyword evidence="2" id="KW-0408">Iron</keyword>
<dbReference type="PANTHER" id="PTHR35303">
    <property type="entry name" value="OS02G0197800 PROTEIN"/>
    <property type="match status" value="1"/>
</dbReference>
<proteinExistence type="predicted"/>
<dbReference type="RefSeq" id="WP_311661540.1">
    <property type="nucleotide sequence ID" value="NZ_JAVRHT010000002.1"/>
</dbReference>
<organism evidence="4 5">
    <name type="scientific">Rubrivirga litoralis</name>
    <dbReference type="NCBI Taxonomy" id="3075598"/>
    <lineage>
        <taxon>Bacteria</taxon>
        <taxon>Pseudomonadati</taxon>
        <taxon>Rhodothermota</taxon>
        <taxon>Rhodothermia</taxon>
        <taxon>Rhodothermales</taxon>
        <taxon>Rubricoccaceae</taxon>
        <taxon>Rubrivirga</taxon>
    </lineage>
</organism>
<dbReference type="Gene3D" id="3.30.2020.30">
    <property type="match status" value="1"/>
</dbReference>
<dbReference type="InterPro" id="IPR010376">
    <property type="entry name" value="GBBH-like_N"/>
</dbReference>
<name>A0ABU3BMI5_9BACT</name>
<dbReference type="Pfam" id="PF06155">
    <property type="entry name" value="GBBH-like_N"/>
    <property type="match status" value="1"/>
</dbReference>
<evidence type="ECO:0000256" key="1">
    <source>
        <dbReference type="ARBA" id="ARBA00022723"/>
    </source>
</evidence>
<evidence type="ECO:0000313" key="4">
    <source>
        <dbReference type="EMBL" id="MDT0630440.1"/>
    </source>
</evidence>
<sequence length="118" mass="12806">MPAAPPRPARLEADVDAQTLTVGWTDGHTSTYSYEGLRRACPCAECRGGHAGMAEPVDPIVFDLPALMTYEVKELRPAGHYALQIVWGDGHGSGLFRWEALRDYCRCAACTGGDRAEP</sequence>
<protein>
    <submittedName>
        <fullName evidence="4">DUF971 domain-containing protein</fullName>
    </submittedName>
</protein>
<dbReference type="Proteomes" id="UP001267426">
    <property type="component" value="Unassembled WGS sequence"/>
</dbReference>
<accession>A0ABU3BMI5</accession>
<dbReference type="InterPro" id="IPR038492">
    <property type="entry name" value="GBBH-like_N_sf"/>
</dbReference>
<feature type="domain" description="Gamma-butyrobetaine hydroxylase-like N-terminal" evidence="3">
    <location>
        <begin position="14"/>
        <end position="102"/>
    </location>
</feature>
<keyword evidence="5" id="KW-1185">Reference proteome</keyword>
<evidence type="ECO:0000313" key="5">
    <source>
        <dbReference type="Proteomes" id="UP001267426"/>
    </source>
</evidence>
<dbReference type="EMBL" id="JAVRHT010000002">
    <property type="protein sequence ID" value="MDT0630440.1"/>
    <property type="molecule type" value="Genomic_DNA"/>
</dbReference>
<reference evidence="4 5" key="1">
    <citation type="submission" date="2023-09" db="EMBL/GenBank/DDBJ databases">
        <authorList>
            <person name="Rey-Velasco X."/>
        </authorList>
    </citation>
    <scope>NUCLEOTIDE SEQUENCE [LARGE SCALE GENOMIC DNA]</scope>
    <source>
        <strain evidence="4 5">F394</strain>
    </source>
</reference>